<proteinExistence type="predicted"/>
<gene>
    <name evidence="1" type="ORF">Glove_357g65</name>
</gene>
<sequence>MEVAKLNDQTESLVPNGKDYKLLKRIINGKYESTSATTLKYVKLGHDITSGEDIENAIKGLADTHVAHIQPDHSQRITNWAEWTWSNDENDIGYIYEKALPGFVNIQNQINYEQHQLLKRKSYKGWALKENQKNRTLIKKIIPEIKILLKCMFYTETANPRQKMSTQEIREELLQHKNRGEINIENIPKELTIANWITTFSRKWKQFMALRNIEEAEKE</sequence>
<evidence type="ECO:0000313" key="1">
    <source>
        <dbReference type="EMBL" id="RHZ60166.1"/>
    </source>
</evidence>
<dbReference type="EMBL" id="PQFF01000325">
    <property type="protein sequence ID" value="RHZ60166.1"/>
    <property type="molecule type" value="Genomic_DNA"/>
</dbReference>
<comment type="caution">
    <text evidence="1">The sequence shown here is derived from an EMBL/GenBank/DDBJ whole genome shotgun (WGS) entry which is preliminary data.</text>
</comment>
<keyword evidence="2" id="KW-1185">Reference proteome</keyword>
<dbReference type="Proteomes" id="UP000266861">
    <property type="component" value="Unassembled WGS sequence"/>
</dbReference>
<evidence type="ECO:0000313" key="2">
    <source>
        <dbReference type="Proteomes" id="UP000266861"/>
    </source>
</evidence>
<dbReference type="AlphaFoldDB" id="A0A397HEY7"/>
<name>A0A397HEY7_9GLOM</name>
<accession>A0A397HEY7</accession>
<organism evidence="1 2">
    <name type="scientific">Diversispora epigaea</name>
    <dbReference type="NCBI Taxonomy" id="1348612"/>
    <lineage>
        <taxon>Eukaryota</taxon>
        <taxon>Fungi</taxon>
        <taxon>Fungi incertae sedis</taxon>
        <taxon>Mucoromycota</taxon>
        <taxon>Glomeromycotina</taxon>
        <taxon>Glomeromycetes</taxon>
        <taxon>Diversisporales</taxon>
        <taxon>Diversisporaceae</taxon>
        <taxon>Diversispora</taxon>
    </lineage>
</organism>
<protein>
    <submittedName>
        <fullName evidence="1">Uncharacterized protein</fullName>
    </submittedName>
</protein>
<dbReference type="OrthoDB" id="2446068at2759"/>
<reference evidence="1 2" key="1">
    <citation type="submission" date="2018-08" db="EMBL/GenBank/DDBJ databases">
        <title>Genome and evolution of the arbuscular mycorrhizal fungus Diversispora epigaea (formerly Glomus versiforme) and its bacterial endosymbionts.</title>
        <authorList>
            <person name="Sun X."/>
            <person name="Fei Z."/>
            <person name="Harrison M."/>
        </authorList>
    </citation>
    <scope>NUCLEOTIDE SEQUENCE [LARGE SCALE GENOMIC DNA]</scope>
    <source>
        <strain evidence="1 2">IT104</strain>
    </source>
</reference>